<feature type="domain" description="Sulfatase N-terminal" evidence="2">
    <location>
        <begin position="7"/>
        <end position="119"/>
    </location>
</feature>
<dbReference type="AlphaFoldDB" id="A0A383CCH1"/>
<evidence type="ECO:0000256" key="1">
    <source>
        <dbReference type="ARBA" id="ARBA00008779"/>
    </source>
</evidence>
<gene>
    <name evidence="3" type="ORF">METZ01_LOCUS482921</name>
</gene>
<evidence type="ECO:0000259" key="2">
    <source>
        <dbReference type="Pfam" id="PF00884"/>
    </source>
</evidence>
<dbReference type="InterPro" id="IPR000917">
    <property type="entry name" value="Sulfatase_N"/>
</dbReference>
<dbReference type="InterPro" id="IPR017850">
    <property type="entry name" value="Alkaline_phosphatase_core_sf"/>
</dbReference>
<reference evidence="3" key="1">
    <citation type="submission" date="2018-05" db="EMBL/GenBank/DDBJ databases">
        <authorList>
            <person name="Lanie J.A."/>
            <person name="Ng W.-L."/>
            <person name="Kazmierczak K.M."/>
            <person name="Andrzejewski T.M."/>
            <person name="Davidsen T.M."/>
            <person name="Wayne K.J."/>
            <person name="Tettelin H."/>
            <person name="Glass J.I."/>
            <person name="Rusch D."/>
            <person name="Podicherti R."/>
            <person name="Tsui H.-C.T."/>
            <person name="Winkler M.E."/>
        </authorList>
    </citation>
    <scope>NUCLEOTIDE SEQUENCE</scope>
</reference>
<dbReference type="SUPFAM" id="SSF53649">
    <property type="entry name" value="Alkaline phosphatase-like"/>
    <property type="match status" value="1"/>
</dbReference>
<dbReference type="Gene3D" id="3.40.720.10">
    <property type="entry name" value="Alkaline Phosphatase, subunit A"/>
    <property type="match status" value="1"/>
</dbReference>
<accession>A0A383CCH1</accession>
<dbReference type="PANTHER" id="PTHR42693:SF33">
    <property type="entry name" value="ARYLSULFATASE"/>
    <property type="match status" value="1"/>
</dbReference>
<protein>
    <recommendedName>
        <fullName evidence="2">Sulfatase N-terminal domain-containing protein</fullName>
    </recommendedName>
</protein>
<feature type="non-terminal residue" evidence="3">
    <location>
        <position position="1"/>
    </location>
</feature>
<evidence type="ECO:0000313" key="3">
    <source>
        <dbReference type="EMBL" id="SVE30067.1"/>
    </source>
</evidence>
<dbReference type="EMBL" id="UINC01207812">
    <property type="protein sequence ID" value="SVE30067.1"/>
    <property type="molecule type" value="Genomic_DNA"/>
</dbReference>
<organism evidence="3">
    <name type="scientific">marine metagenome</name>
    <dbReference type="NCBI Taxonomy" id="408172"/>
    <lineage>
        <taxon>unclassified sequences</taxon>
        <taxon>metagenomes</taxon>
        <taxon>ecological metagenomes</taxon>
    </lineage>
</organism>
<proteinExistence type="inferred from homology"/>
<sequence>GREQDTNTFDTWQNGTRADYVAMVEHLDKCVGRILTSLEDQGLTDDTVVLLTYDHGGAELATKGPFFHGFGTLWEGGIRVPMILHWPAGLEAKGETPGSASADPVILMDATATLLAAAGLKSDQAMDGLDLLTDGATSAERCLHWRIDLPSLHDNWRARAQRAVRRGKWKYLWDGGFEFLHDLDRDPGERENLGYRHPDLIAELRELAASDW</sequence>
<dbReference type="InterPro" id="IPR050738">
    <property type="entry name" value="Sulfatase"/>
</dbReference>
<comment type="similarity">
    <text evidence="1">Belongs to the sulfatase family.</text>
</comment>
<name>A0A383CCH1_9ZZZZ</name>
<dbReference type="GO" id="GO:0004065">
    <property type="term" value="F:arylsulfatase activity"/>
    <property type="evidence" value="ECO:0007669"/>
    <property type="project" value="TreeGrafter"/>
</dbReference>
<dbReference type="Gene3D" id="3.30.1120.10">
    <property type="match status" value="1"/>
</dbReference>
<dbReference type="PANTHER" id="PTHR42693">
    <property type="entry name" value="ARYLSULFATASE FAMILY MEMBER"/>
    <property type="match status" value="1"/>
</dbReference>
<dbReference type="Pfam" id="PF00884">
    <property type="entry name" value="Sulfatase"/>
    <property type="match status" value="1"/>
</dbReference>